<evidence type="ECO:0000256" key="3">
    <source>
        <dbReference type="ARBA" id="ARBA00023002"/>
    </source>
</evidence>
<organism evidence="6 7">
    <name type="scientific">Shewanella submarina</name>
    <dbReference type="NCBI Taxonomy" id="2016376"/>
    <lineage>
        <taxon>Bacteria</taxon>
        <taxon>Pseudomonadati</taxon>
        <taxon>Pseudomonadota</taxon>
        <taxon>Gammaproteobacteria</taxon>
        <taxon>Alteromonadales</taxon>
        <taxon>Shewanellaceae</taxon>
        <taxon>Shewanella</taxon>
    </lineage>
</organism>
<dbReference type="Pfam" id="PF00775">
    <property type="entry name" value="Dioxygenase_C"/>
    <property type="match status" value="1"/>
</dbReference>
<dbReference type="PANTHER" id="PTHR33711:SF10">
    <property type="entry name" value="INTRADIOL RING-CLEAVAGE DIOXYGENASES DOMAIN-CONTAINING PROTEIN"/>
    <property type="match status" value="1"/>
</dbReference>
<feature type="signal peptide" evidence="4">
    <location>
        <begin position="1"/>
        <end position="20"/>
    </location>
</feature>
<evidence type="ECO:0000256" key="1">
    <source>
        <dbReference type="ARBA" id="ARBA00007825"/>
    </source>
</evidence>
<comment type="similarity">
    <text evidence="1">Belongs to the intradiol ring-cleavage dioxygenase family.</text>
</comment>
<protein>
    <recommendedName>
        <fullName evidence="5">Intradiol ring-cleavage dioxygenases domain-containing protein</fullName>
    </recommendedName>
</protein>
<keyword evidence="2" id="KW-0223">Dioxygenase</keyword>
<sequence>MAEIKLLACVLLFGWGSISAQEQVPVIGGPCQGCELVFVDMPTSLTNRGIIASAGEPGSALVVNGRVHRADGSPARGIIVYAYQTDASGAYPKGSTQHGSLRGWAKTDADGRYQLETIRPAAYAGRDVPQHIHMHVIEPDKGTYYIDDITFDDDPLLTTEERDKEPCRGGCGISYPQQDEQGVWHVSRDIRLGKNIPDYR</sequence>
<evidence type="ECO:0000256" key="4">
    <source>
        <dbReference type="SAM" id="SignalP"/>
    </source>
</evidence>
<dbReference type="Gene3D" id="2.60.130.10">
    <property type="entry name" value="Aromatic compound dioxygenase"/>
    <property type="match status" value="1"/>
</dbReference>
<dbReference type="InterPro" id="IPR015889">
    <property type="entry name" value="Intradiol_dOase_core"/>
</dbReference>
<dbReference type="EMBL" id="JBHRTD010000012">
    <property type="protein sequence ID" value="MFC3138693.1"/>
    <property type="molecule type" value="Genomic_DNA"/>
</dbReference>
<evidence type="ECO:0000313" key="6">
    <source>
        <dbReference type="EMBL" id="MFC3138693.1"/>
    </source>
</evidence>
<evidence type="ECO:0000256" key="2">
    <source>
        <dbReference type="ARBA" id="ARBA00022964"/>
    </source>
</evidence>
<dbReference type="SUPFAM" id="SSF49482">
    <property type="entry name" value="Aromatic compound dioxygenase"/>
    <property type="match status" value="1"/>
</dbReference>
<dbReference type="RefSeq" id="WP_248935882.1">
    <property type="nucleotide sequence ID" value="NZ_JAKILF010000003.1"/>
</dbReference>
<feature type="domain" description="Intradiol ring-cleavage dioxygenases" evidence="5">
    <location>
        <begin position="55"/>
        <end position="158"/>
    </location>
</feature>
<dbReference type="Proteomes" id="UP001595621">
    <property type="component" value="Unassembled WGS sequence"/>
</dbReference>
<dbReference type="InterPro" id="IPR050770">
    <property type="entry name" value="Intradiol_RC_Dioxygenase"/>
</dbReference>
<proteinExistence type="inferred from homology"/>
<feature type="chain" id="PRO_5046555795" description="Intradiol ring-cleavage dioxygenases domain-containing protein" evidence="4">
    <location>
        <begin position="21"/>
        <end position="200"/>
    </location>
</feature>
<dbReference type="PANTHER" id="PTHR33711">
    <property type="entry name" value="DIOXYGENASE, PUTATIVE (AFU_ORTHOLOGUE AFUA_2G02910)-RELATED"/>
    <property type="match status" value="1"/>
</dbReference>
<reference evidence="7" key="1">
    <citation type="journal article" date="2019" name="Int. J. Syst. Evol. Microbiol.">
        <title>The Global Catalogue of Microorganisms (GCM) 10K type strain sequencing project: providing services to taxonomists for standard genome sequencing and annotation.</title>
        <authorList>
            <consortium name="The Broad Institute Genomics Platform"/>
            <consortium name="The Broad Institute Genome Sequencing Center for Infectious Disease"/>
            <person name="Wu L."/>
            <person name="Ma J."/>
        </authorList>
    </citation>
    <scope>NUCLEOTIDE SEQUENCE [LARGE SCALE GENOMIC DNA]</scope>
    <source>
        <strain evidence="7">KCTC 52277</strain>
    </source>
</reference>
<evidence type="ECO:0000259" key="5">
    <source>
        <dbReference type="Pfam" id="PF00775"/>
    </source>
</evidence>
<gene>
    <name evidence="6" type="ORF">ACFOE0_10895</name>
</gene>
<keyword evidence="3" id="KW-0560">Oxidoreductase</keyword>
<accession>A0ABV7GB18</accession>
<comment type="caution">
    <text evidence="6">The sequence shown here is derived from an EMBL/GenBank/DDBJ whole genome shotgun (WGS) entry which is preliminary data.</text>
</comment>
<keyword evidence="4" id="KW-0732">Signal</keyword>
<keyword evidence="7" id="KW-1185">Reference proteome</keyword>
<evidence type="ECO:0000313" key="7">
    <source>
        <dbReference type="Proteomes" id="UP001595621"/>
    </source>
</evidence>
<name>A0ABV7GB18_9GAMM</name>
<dbReference type="InterPro" id="IPR000627">
    <property type="entry name" value="Intradiol_dOase_C"/>
</dbReference>